<protein>
    <submittedName>
        <fullName evidence="1">Uncharacterized protein</fullName>
    </submittedName>
</protein>
<gene>
    <name evidence="1" type="ORF">PAT3040_01766</name>
</gene>
<evidence type="ECO:0000313" key="1">
    <source>
        <dbReference type="EMBL" id="GBG07218.1"/>
    </source>
</evidence>
<sequence>MISLAFYSEYQACSVTVAIVSQLGQSDDYRGFFDPYNDRKVSELKKSWETLCEKKVNEAYKDYMK</sequence>
<name>A0A2R5EQD6_9BACL</name>
<organism evidence="1 2">
    <name type="scientific">Paenibacillus agaridevorans</name>
    <dbReference type="NCBI Taxonomy" id="171404"/>
    <lineage>
        <taxon>Bacteria</taxon>
        <taxon>Bacillati</taxon>
        <taxon>Bacillota</taxon>
        <taxon>Bacilli</taxon>
        <taxon>Bacillales</taxon>
        <taxon>Paenibacillaceae</taxon>
        <taxon>Paenibacillus</taxon>
    </lineage>
</organism>
<keyword evidence="2" id="KW-1185">Reference proteome</keyword>
<proteinExistence type="predicted"/>
<reference evidence="1 2" key="1">
    <citation type="submission" date="2017-08" db="EMBL/GenBank/DDBJ databases">
        <title>Substantial Increase in Enzyme Production by Combined Drug-Resistance Mutations in Paenibacillus agaridevorans.</title>
        <authorList>
            <person name="Tanaka Y."/>
            <person name="Funane K."/>
            <person name="Hosaka T."/>
            <person name="Shiwa Y."/>
            <person name="Fujita N."/>
            <person name="Miyazaki T."/>
            <person name="Yoshikawa H."/>
            <person name="Murakami K."/>
            <person name="Kasahara K."/>
            <person name="Inaoka T."/>
            <person name="Hiraga Y."/>
            <person name="Ochi K."/>
        </authorList>
    </citation>
    <scope>NUCLEOTIDE SEQUENCE [LARGE SCALE GENOMIC DNA]</scope>
    <source>
        <strain evidence="1 2">T-3040</strain>
    </source>
</reference>
<dbReference type="EMBL" id="BDQX01000082">
    <property type="protein sequence ID" value="GBG07218.1"/>
    <property type="molecule type" value="Genomic_DNA"/>
</dbReference>
<evidence type="ECO:0000313" key="2">
    <source>
        <dbReference type="Proteomes" id="UP000245202"/>
    </source>
</evidence>
<dbReference type="Proteomes" id="UP000245202">
    <property type="component" value="Unassembled WGS sequence"/>
</dbReference>
<comment type="caution">
    <text evidence="1">The sequence shown here is derived from an EMBL/GenBank/DDBJ whole genome shotgun (WGS) entry which is preliminary data.</text>
</comment>
<dbReference type="AlphaFoldDB" id="A0A2R5EQD6"/>
<accession>A0A2R5EQD6</accession>